<feature type="region of interest" description="Disordered" evidence="6">
    <location>
        <begin position="267"/>
        <end position="289"/>
    </location>
</feature>
<dbReference type="InterPro" id="IPR015265">
    <property type="entry name" value="PuR_N"/>
</dbReference>
<dbReference type="InterPro" id="IPR036390">
    <property type="entry name" value="WH_DNA-bd_sf"/>
</dbReference>
<feature type="compositionally biased region" description="Acidic residues" evidence="6">
    <location>
        <begin position="273"/>
        <end position="289"/>
    </location>
</feature>
<dbReference type="PANTHER" id="PTHR43864:SF2">
    <property type="entry name" value="PUR OPERON REPRESSOR"/>
    <property type="match status" value="1"/>
</dbReference>
<evidence type="ECO:0000256" key="1">
    <source>
        <dbReference type="ARBA" id="ARBA00011738"/>
    </source>
</evidence>
<feature type="domain" description="Bacterial purine repressor N-terminal" evidence="8">
    <location>
        <begin position="4"/>
        <end position="73"/>
    </location>
</feature>
<dbReference type="EMBL" id="SUMG01000016">
    <property type="protein sequence ID" value="NBG89064.1"/>
    <property type="molecule type" value="Genomic_DNA"/>
</dbReference>
<keyword evidence="4" id="KW-0804">Transcription</keyword>
<comment type="subunit">
    <text evidence="1">Homodimer.</text>
</comment>
<evidence type="ECO:0000256" key="2">
    <source>
        <dbReference type="ARBA" id="ARBA00023015"/>
    </source>
</evidence>
<dbReference type="GO" id="GO:0045982">
    <property type="term" value="P:negative regulation of purine nucleobase metabolic process"/>
    <property type="evidence" value="ECO:0007669"/>
    <property type="project" value="InterPro"/>
</dbReference>
<dbReference type="RefSeq" id="WP_160722355.1">
    <property type="nucleotide sequence ID" value="NZ_SUMG01000016.1"/>
</dbReference>
<dbReference type="AlphaFoldDB" id="A0AA43XMQ1"/>
<evidence type="ECO:0000256" key="3">
    <source>
        <dbReference type="ARBA" id="ARBA00023125"/>
    </source>
</evidence>
<dbReference type="InterPro" id="IPR050118">
    <property type="entry name" value="Pur/Pyrimidine_PRTase"/>
</dbReference>
<evidence type="ECO:0000313" key="10">
    <source>
        <dbReference type="Proteomes" id="UP000449710"/>
    </source>
</evidence>
<dbReference type="Gene3D" id="1.10.10.10">
    <property type="entry name" value="Winged helix-like DNA-binding domain superfamily/Winged helix DNA-binding domain"/>
    <property type="match status" value="1"/>
</dbReference>
<dbReference type="SUPFAM" id="SSF53271">
    <property type="entry name" value="PRTase-like"/>
    <property type="match status" value="1"/>
</dbReference>
<keyword evidence="3" id="KW-0238">DNA-binding</keyword>
<proteinExistence type="inferred from homology"/>
<dbReference type="InterPro" id="IPR029057">
    <property type="entry name" value="PRTase-like"/>
</dbReference>
<dbReference type="Gene3D" id="3.40.50.2020">
    <property type="match status" value="1"/>
</dbReference>
<evidence type="ECO:0000259" key="7">
    <source>
        <dbReference type="Pfam" id="PF00156"/>
    </source>
</evidence>
<evidence type="ECO:0000313" key="9">
    <source>
        <dbReference type="EMBL" id="NBG89064.1"/>
    </source>
</evidence>
<dbReference type="GO" id="GO:0003677">
    <property type="term" value="F:DNA binding"/>
    <property type="evidence" value="ECO:0007669"/>
    <property type="project" value="UniProtKB-KW"/>
</dbReference>
<gene>
    <name evidence="9" type="primary">purR</name>
    <name evidence="9" type="ORF">ISALK_11245</name>
</gene>
<protein>
    <submittedName>
        <fullName evidence="9">Pur operon repressor</fullName>
    </submittedName>
</protein>
<evidence type="ECO:0000256" key="6">
    <source>
        <dbReference type="SAM" id="MobiDB-lite"/>
    </source>
</evidence>
<comment type="similarity">
    <text evidence="5">Belongs to the purine/pyrimidine phosphoribosyltransferase family. PurR subfamily.</text>
</comment>
<keyword evidence="2" id="KW-0805">Transcription regulation</keyword>
<evidence type="ECO:0000256" key="4">
    <source>
        <dbReference type="ARBA" id="ARBA00023163"/>
    </source>
</evidence>
<reference evidence="9 10" key="1">
    <citation type="submission" date="2019-04" db="EMBL/GenBank/DDBJ databases">
        <title>Isachenkonia alkalipeptolytica gen. nov. sp. nov. a new anaerobic, alkiliphilic organothrophic bacterium capable to reduce synthesized ferrihydrite isolated from a soda lake.</title>
        <authorList>
            <person name="Toshchakov S.V."/>
            <person name="Zavarzina D.G."/>
            <person name="Zhilina T.N."/>
            <person name="Kostrikina N.A."/>
            <person name="Kublanov I.V."/>
        </authorList>
    </citation>
    <scope>NUCLEOTIDE SEQUENCE [LARGE SCALE GENOMIC DNA]</scope>
    <source>
        <strain evidence="9 10">Z-1701</strain>
    </source>
</reference>
<dbReference type="NCBIfam" id="TIGR01743">
    <property type="entry name" value="purR_Bsub"/>
    <property type="match status" value="1"/>
</dbReference>
<comment type="caution">
    <text evidence="9">The sequence shown here is derived from an EMBL/GenBank/DDBJ whole genome shotgun (WGS) entry which is preliminary data.</text>
</comment>
<dbReference type="CDD" id="cd06223">
    <property type="entry name" value="PRTases_typeI"/>
    <property type="match status" value="1"/>
</dbReference>
<dbReference type="SUPFAM" id="SSF46785">
    <property type="entry name" value="Winged helix' DNA-binding domain"/>
    <property type="match status" value="1"/>
</dbReference>
<dbReference type="InterPro" id="IPR010078">
    <property type="entry name" value="PurR_Bsub"/>
</dbReference>
<name>A0AA43XMQ1_9CLOT</name>
<keyword evidence="10" id="KW-1185">Reference proteome</keyword>
<dbReference type="InterPro" id="IPR000836">
    <property type="entry name" value="PRTase_dom"/>
</dbReference>
<dbReference type="Proteomes" id="UP000449710">
    <property type="component" value="Unassembled WGS sequence"/>
</dbReference>
<dbReference type="Pfam" id="PF09182">
    <property type="entry name" value="PuR_N"/>
    <property type="match status" value="1"/>
</dbReference>
<dbReference type="PANTHER" id="PTHR43864">
    <property type="entry name" value="HYPOXANTHINE/GUANINE PHOSPHORIBOSYLTRANSFERASE"/>
    <property type="match status" value="1"/>
</dbReference>
<feature type="domain" description="Phosphoribosyltransferase" evidence="7">
    <location>
        <begin position="115"/>
        <end position="245"/>
    </location>
</feature>
<dbReference type="InterPro" id="IPR036388">
    <property type="entry name" value="WH-like_DNA-bd_sf"/>
</dbReference>
<accession>A0AA43XMQ1</accession>
<evidence type="ECO:0000259" key="8">
    <source>
        <dbReference type="Pfam" id="PF09182"/>
    </source>
</evidence>
<sequence>MKFKRSERVSRIMKELLEHPNEILTLSHFSQRLNAAKSSISEDMVIIKNALEKAREGRIKTVAGAAGGVKYIPEASKEYTRRILEEIAEKLKEPDRIISGGFLYMPDIMYSTRLVEGVANIFATKFEKMEPDYVVTVETKGIPLAFMTARALNKPLVIIRRESKVTDGSTVSINYISGSTGKIERMSLSRRAMKPKAKVVIIDDFMKGGGTAKGMKDMMKEFEAEVLSIGVLVETTTPVEKRVKDYIPLLILEEVIEERGEVKIYPNPRVFEEEGQPEDQLPEELEAQE</sequence>
<evidence type="ECO:0000256" key="5">
    <source>
        <dbReference type="ARBA" id="ARBA00049656"/>
    </source>
</evidence>
<dbReference type="GO" id="GO:0045892">
    <property type="term" value="P:negative regulation of DNA-templated transcription"/>
    <property type="evidence" value="ECO:0007669"/>
    <property type="project" value="InterPro"/>
</dbReference>
<dbReference type="Pfam" id="PF00156">
    <property type="entry name" value="Pribosyltran"/>
    <property type="match status" value="1"/>
</dbReference>
<organism evidence="9 10">
    <name type="scientific">Isachenkonia alkalipeptolytica</name>
    <dbReference type="NCBI Taxonomy" id="2565777"/>
    <lineage>
        <taxon>Bacteria</taxon>
        <taxon>Bacillati</taxon>
        <taxon>Bacillota</taxon>
        <taxon>Clostridia</taxon>
        <taxon>Eubacteriales</taxon>
        <taxon>Clostridiaceae</taxon>
        <taxon>Isachenkonia</taxon>
    </lineage>
</organism>